<sequence length="75" mass="8315">MESIRNSVHDLYRSPLRSDAIHLLKDRKQNGEKTSSRAPRQSAAIKASPDDMEGRPNDRGLQKLLIAACSRNDGA</sequence>
<organism evidence="2 3">
    <name type="scientific">Caerostris extrusa</name>
    <name type="common">Bark spider</name>
    <name type="synonym">Caerostris bankana</name>
    <dbReference type="NCBI Taxonomy" id="172846"/>
    <lineage>
        <taxon>Eukaryota</taxon>
        <taxon>Metazoa</taxon>
        <taxon>Ecdysozoa</taxon>
        <taxon>Arthropoda</taxon>
        <taxon>Chelicerata</taxon>
        <taxon>Arachnida</taxon>
        <taxon>Araneae</taxon>
        <taxon>Araneomorphae</taxon>
        <taxon>Entelegynae</taxon>
        <taxon>Araneoidea</taxon>
        <taxon>Araneidae</taxon>
        <taxon>Caerostris</taxon>
    </lineage>
</organism>
<protein>
    <submittedName>
        <fullName evidence="2">Uncharacterized protein</fullName>
    </submittedName>
</protein>
<dbReference type="EMBL" id="BPLR01008912">
    <property type="protein sequence ID" value="GIY28158.1"/>
    <property type="molecule type" value="Genomic_DNA"/>
</dbReference>
<evidence type="ECO:0000256" key="1">
    <source>
        <dbReference type="SAM" id="MobiDB-lite"/>
    </source>
</evidence>
<feature type="compositionally biased region" description="Basic and acidic residues" evidence="1">
    <location>
        <begin position="26"/>
        <end position="35"/>
    </location>
</feature>
<evidence type="ECO:0000313" key="2">
    <source>
        <dbReference type="EMBL" id="GIY28158.1"/>
    </source>
</evidence>
<gene>
    <name evidence="2" type="ORF">CEXT_808471</name>
</gene>
<dbReference type="AlphaFoldDB" id="A0AAV4S844"/>
<keyword evidence="3" id="KW-1185">Reference proteome</keyword>
<comment type="caution">
    <text evidence="2">The sequence shown here is derived from an EMBL/GenBank/DDBJ whole genome shotgun (WGS) entry which is preliminary data.</text>
</comment>
<accession>A0AAV4S844</accession>
<name>A0AAV4S844_CAEEX</name>
<dbReference type="Proteomes" id="UP001054945">
    <property type="component" value="Unassembled WGS sequence"/>
</dbReference>
<evidence type="ECO:0000313" key="3">
    <source>
        <dbReference type="Proteomes" id="UP001054945"/>
    </source>
</evidence>
<proteinExistence type="predicted"/>
<feature type="region of interest" description="Disordered" evidence="1">
    <location>
        <begin position="26"/>
        <end position="59"/>
    </location>
</feature>
<feature type="compositionally biased region" description="Basic and acidic residues" evidence="1">
    <location>
        <begin position="48"/>
        <end position="59"/>
    </location>
</feature>
<reference evidence="2 3" key="1">
    <citation type="submission" date="2021-06" db="EMBL/GenBank/DDBJ databases">
        <title>Caerostris extrusa draft genome.</title>
        <authorList>
            <person name="Kono N."/>
            <person name="Arakawa K."/>
        </authorList>
    </citation>
    <scope>NUCLEOTIDE SEQUENCE [LARGE SCALE GENOMIC DNA]</scope>
</reference>